<dbReference type="RefSeq" id="WP_103314087.1">
    <property type="nucleotide sequence ID" value="NZ_PPPD01000003.1"/>
</dbReference>
<dbReference type="PANTHER" id="PTHR43000">
    <property type="entry name" value="DTDP-D-GLUCOSE 4,6-DEHYDRATASE-RELATED"/>
    <property type="match status" value="1"/>
</dbReference>
<proteinExistence type="predicted"/>
<dbReference type="CDD" id="cd05257">
    <property type="entry name" value="Arna_like_SDR_e"/>
    <property type="match status" value="1"/>
</dbReference>
<dbReference type="Gene3D" id="3.90.25.10">
    <property type="entry name" value="UDP-galactose 4-epimerase, domain 1"/>
    <property type="match status" value="1"/>
</dbReference>
<accession>A0A2K3USQ8</accession>
<dbReference type="InterPro" id="IPR045869">
    <property type="entry name" value="Arna-like_SDR_e"/>
</dbReference>
<reference evidence="2 3" key="1">
    <citation type="submission" date="2018-01" db="EMBL/GenBank/DDBJ databases">
        <title>Deinococcus koreensis sp. nov., a radiation-resistant bacterium isolated from river water.</title>
        <authorList>
            <person name="Choi A."/>
        </authorList>
    </citation>
    <scope>NUCLEOTIDE SEQUENCE [LARGE SCALE GENOMIC DNA]</scope>
    <source>
        <strain evidence="2 3">SJW1-2</strain>
    </source>
</reference>
<dbReference type="SUPFAM" id="SSF51735">
    <property type="entry name" value="NAD(P)-binding Rossmann-fold domains"/>
    <property type="match status" value="1"/>
</dbReference>
<evidence type="ECO:0000313" key="2">
    <source>
        <dbReference type="EMBL" id="PNY79573.1"/>
    </source>
</evidence>
<evidence type="ECO:0000259" key="1">
    <source>
        <dbReference type="Pfam" id="PF16363"/>
    </source>
</evidence>
<dbReference type="Proteomes" id="UP000236379">
    <property type="component" value="Unassembled WGS sequence"/>
</dbReference>
<dbReference type="GO" id="GO:0016831">
    <property type="term" value="F:carboxy-lyase activity"/>
    <property type="evidence" value="ECO:0007669"/>
    <property type="project" value="InterPro"/>
</dbReference>
<protein>
    <submittedName>
        <fullName evidence="2">NAD-dependent dehydratase</fullName>
    </submittedName>
</protein>
<dbReference type="AlphaFoldDB" id="A0A2K3USQ8"/>
<dbReference type="EMBL" id="PPPD01000003">
    <property type="protein sequence ID" value="PNY79573.1"/>
    <property type="molecule type" value="Genomic_DNA"/>
</dbReference>
<evidence type="ECO:0000313" key="3">
    <source>
        <dbReference type="Proteomes" id="UP000236379"/>
    </source>
</evidence>
<feature type="domain" description="NAD(P)-binding" evidence="1">
    <location>
        <begin position="7"/>
        <end position="310"/>
    </location>
</feature>
<dbReference type="InterPro" id="IPR036291">
    <property type="entry name" value="NAD(P)-bd_dom_sf"/>
</dbReference>
<organism evidence="2 3">
    <name type="scientific">Deinococcus koreensis</name>
    <dbReference type="NCBI Taxonomy" id="2054903"/>
    <lineage>
        <taxon>Bacteria</taxon>
        <taxon>Thermotogati</taxon>
        <taxon>Deinococcota</taxon>
        <taxon>Deinococci</taxon>
        <taxon>Deinococcales</taxon>
        <taxon>Deinococcaceae</taxon>
        <taxon>Deinococcus</taxon>
    </lineage>
</organism>
<gene>
    <name evidence="2" type="ORF">CVO96_19305</name>
</gene>
<sequence>MTSLVAVTGAEGFVGSHLVEALVASGARVRAMVQYNSFNSWGWLETLSPEVLASVDVQLGDVRDPGSVNALMKGAETVYHLAALIAIPYSYQAPRSYIETNVSGTLNVLEAARQYETPRVVHTSTSEVYGSAQTVPISENHPIHPQSPYAASKAAADHLVGSYVLSYNLPVVTLRPFNTYGPRQSARAVISNIISQLAADAPAVQVGDVTPTRDFTFVQDTAAAFLAVGTAGPEVLGRTLNAGSHKEISVGDLIQLISEVMNRPVRIEQTAERVRPAASEVRRLVCDNGALCRLTSWRPRHSLRDGLRRTVDWFGNPRNLERYKTGLYNV</sequence>
<dbReference type="Gene3D" id="3.40.50.720">
    <property type="entry name" value="NAD(P)-binding Rossmann-like Domain"/>
    <property type="match status" value="1"/>
</dbReference>
<dbReference type="Pfam" id="PF16363">
    <property type="entry name" value="GDP_Man_Dehyd"/>
    <property type="match status" value="1"/>
</dbReference>
<dbReference type="InterPro" id="IPR016040">
    <property type="entry name" value="NAD(P)-bd_dom"/>
</dbReference>
<comment type="caution">
    <text evidence="2">The sequence shown here is derived from an EMBL/GenBank/DDBJ whole genome shotgun (WGS) entry which is preliminary data.</text>
</comment>
<name>A0A2K3USQ8_9DEIO</name>
<dbReference type="OrthoDB" id="9771073at2"/>
<keyword evidence="3" id="KW-1185">Reference proteome</keyword>